<organism evidence="2 3">
    <name type="scientific">Iphiclides podalirius</name>
    <name type="common">scarce swallowtail</name>
    <dbReference type="NCBI Taxonomy" id="110791"/>
    <lineage>
        <taxon>Eukaryota</taxon>
        <taxon>Metazoa</taxon>
        <taxon>Ecdysozoa</taxon>
        <taxon>Arthropoda</taxon>
        <taxon>Hexapoda</taxon>
        <taxon>Insecta</taxon>
        <taxon>Pterygota</taxon>
        <taxon>Neoptera</taxon>
        <taxon>Endopterygota</taxon>
        <taxon>Lepidoptera</taxon>
        <taxon>Glossata</taxon>
        <taxon>Ditrysia</taxon>
        <taxon>Papilionoidea</taxon>
        <taxon>Papilionidae</taxon>
        <taxon>Papilioninae</taxon>
        <taxon>Iphiclides</taxon>
    </lineage>
</organism>
<evidence type="ECO:0000313" key="3">
    <source>
        <dbReference type="Proteomes" id="UP000837857"/>
    </source>
</evidence>
<evidence type="ECO:0000256" key="1">
    <source>
        <dbReference type="SAM" id="MobiDB-lite"/>
    </source>
</evidence>
<keyword evidence="3" id="KW-1185">Reference proteome</keyword>
<evidence type="ECO:0000313" key="2">
    <source>
        <dbReference type="EMBL" id="CAH2059619.1"/>
    </source>
</evidence>
<dbReference type="InterPro" id="IPR051822">
    <property type="entry name" value="Glycosyl_Hydrolase_84"/>
</dbReference>
<feature type="region of interest" description="Disordered" evidence="1">
    <location>
        <begin position="96"/>
        <end position="115"/>
    </location>
</feature>
<dbReference type="EMBL" id="OW152838">
    <property type="protein sequence ID" value="CAH2059619.1"/>
    <property type="molecule type" value="Genomic_DNA"/>
</dbReference>
<gene>
    <name evidence="2" type="ORF">IPOD504_LOCUS10950</name>
</gene>
<evidence type="ECO:0008006" key="4">
    <source>
        <dbReference type="Google" id="ProtNLM"/>
    </source>
</evidence>
<accession>A0ABN8INY1</accession>
<dbReference type="Proteomes" id="UP000837857">
    <property type="component" value="Chromosome 26"/>
</dbReference>
<name>A0ABN8INY1_9NEOP</name>
<feature type="compositionally biased region" description="Acidic residues" evidence="1">
    <location>
        <begin position="103"/>
        <end position="114"/>
    </location>
</feature>
<reference evidence="2" key="1">
    <citation type="submission" date="2022-03" db="EMBL/GenBank/DDBJ databases">
        <authorList>
            <person name="Martin H S."/>
        </authorList>
    </citation>
    <scope>NUCLEOTIDE SEQUENCE</scope>
</reference>
<feature type="non-terminal residue" evidence="2">
    <location>
        <position position="299"/>
    </location>
</feature>
<dbReference type="PANTHER" id="PTHR13170">
    <property type="entry name" value="O-GLCNACASE"/>
    <property type="match status" value="1"/>
</dbReference>
<dbReference type="Gene3D" id="3.40.630.30">
    <property type="match status" value="1"/>
</dbReference>
<dbReference type="PANTHER" id="PTHR13170:SF16">
    <property type="entry name" value="PROTEIN O-GLCNACASE"/>
    <property type="match status" value="1"/>
</dbReference>
<sequence>MRLTPLALRSLPAPPSPPHLRPTHMHKHLMAQLCGLHTFMHLTTHVSLICHKTCRDGSDCTDLFPSDLQSLPADRLVAPFLTLCPELCMVMEDDEACPHQDSDGSEADGEEPDEKVDLAAEAKINGVKPEIVGYACAAINAKEFYKKQEIAWIPEMCLKYPQELEDRPDLSPAAKECVRHFHSWGAEARAPEALCRSHPALLACGVLPAARDPLAPARLLACLLAALRAHGTSTHTHTHARTPCPSGPVSPTAQRLSAGVSGVHVCINSTDQHLHQFYTKLGFAEAARDGGRVFLARTF</sequence>
<protein>
    <recommendedName>
        <fullName evidence="4">N-acetyltransferase domain-containing protein</fullName>
    </recommendedName>
</protein>
<proteinExistence type="predicted"/>